<feature type="site" description="Positions MEP for the nucleophilic attack" evidence="7">
    <location>
        <position position="207"/>
    </location>
</feature>
<dbReference type="InterPro" id="IPR001228">
    <property type="entry name" value="IspD"/>
</dbReference>
<dbReference type="InterPro" id="IPR050088">
    <property type="entry name" value="IspD/TarI_cytidylyltransf_bact"/>
</dbReference>
<feature type="site" description="Positions MEP for the nucleophilic attack" evidence="7">
    <location>
        <position position="153"/>
    </location>
</feature>
<dbReference type="Gene3D" id="3.90.550.10">
    <property type="entry name" value="Spore Coat Polysaccharide Biosynthesis Protein SpsA, Chain A"/>
    <property type="match status" value="1"/>
</dbReference>
<dbReference type="RefSeq" id="WP_146324402.1">
    <property type="nucleotide sequence ID" value="NZ_BAABLR010000021.1"/>
</dbReference>
<dbReference type="Pfam" id="PF01128">
    <property type="entry name" value="IspD"/>
    <property type="match status" value="1"/>
</dbReference>
<protein>
    <recommendedName>
        <fullName evidence="7">2-C-methyl-D-erythritol 4-phosphate cytidylyltransferase</fullName>
        <ecNumber evidence="7">2.7.7.60</ecNumber>
    </recommendedName>
    <alternativeName>
        <fullName evidence="7">4-diphosphocytidyl-2C-methyl-D-erythritol synthase</fullName>
    </alternativeName>
    <alternativeName>
        <fullName evidence="7">MEP cytidylyltransferase</fullName>
        <shortName evidence="7">MCT</shortName>
    </alternativeName>
</protein>
<reference evidence="8 9" key="1">
    <citation type="submission" date="2019-08" db="EMBL/GenBank/DDBJ databases">
        <authorList>
            <person name="Lei W."/>
        </authorList>
    </citation>
    <scope>NUCLEOTIDE SEQUENCE [LARGE SCALE GENOMIC DNA]</scope>
    <source>
        <strain evidence="8 9">CCUG 58627</strain>
    </source>
</reference>
<keyword evidence="9" id="KW-1185">Reference proteome</keyword>
<dbReference type="InterPro" id="IPR034683">
    <property type="entry name" value="IspD/TarI"/>
</dbReference>
<accession>A0A5C5UIM4</accession>
<dbReference type="PANTHER" id="PTHR32125">
    <property type="entry name" value="2-C-METHYL-D-ERYTHRITOL 4-PHOSPHATE CYTIDYLYLTRANSFERASE, CHLOROPLASTIC"/>
    <property type="match status" value="1"/>
</dbReference>
<evidence type="ECO:0000256" key="2">
    <source>
        <dbReference type="ARBA" id="ARBA00004787"/>
    </source>
</evidence>
<dbReference type="NCBIfam" id="TIGR00453">
    <property type="entry name" value="ispD"/>
    <property type="match status" value="1"/>
</dbReference>
<dbReference type="UniPathway" id="UPA00056">
    <property type="reaction ID" value="UER00093"/>
</dbReference>
<dbReference type="OrthoDB" id="9802561at2"/>
<dbReference type="PANTHER" id="PTHR32125:SF4">
    <property type="entry name" value="2-C-METHYL-D-ERYTHRITOL 4-PHOSPHATE CYTIDYLYLTRANSFERASE, CHLOROPLASTIC"/>
    <property type="match status" value="1"/>
</dbReference>
<dbReference type="Proteomes" id="UP000320791">
    <property type="component" value="Unassembled WGS sequence"/>
</dbReference>
<dbReference type="CDD" id="cd02516">
    <property type="entry name" value="CDP-ME_synthetase"/>
    <property type="match status" value="1"/>
</dbReference>
<dbReference type="EC" id="2.7.7.60" evidence="7"/>
<dbReference type="AlphaFoldDB" id="A0A5C5UIM4"/>
<sequence length="225" mass="23557">MTKTNPTEPSVTALVVAAGQGTRLGAGIPKAFVEVHGTTLVERSVAGLRSAGVTNIIVVVSREMRAAAEEAFGNDVRIVLGGAERMDSVLAGLELVAEGIVLIHDAARALTPPEMIRRVIAAAHQHAAVIPVLPVADTMKRVAGGVVVDTPDRSELRAVQTPQGFDVAQLKAAYAARPDRLPTDDASLMEWFGIPVRCVDGDALAFKVTTPLDLALARALTEGES</sequence>
<dbReference type="FunFam" id="3.90.550.10:FF:000003">
    <property type="entry name" value="2-C-methyl-D-erythritol 4-phosphate cytidylyltransferase"/>
    <property type="match status" value="1"/>
</dbReference>
<evidence type="ECO:0000313" key="8">
    <source>
        <dbReference type="EMBL" id="TWT25533.1"/>
    </source>
</evidence>
<evidence type="ECO:0000256" key="6">
    <source>
        <dbReference type="ARBA" id="ARBA00023229"/>
    </source>
</evidence>
<comment type="pathway">
    <text evidence="2 7">Isoprenoid biosynthesis; isopentenyl diphosphate biosynthesis via DXP pathway; isopentenyl diphosphate from 1-deoxy-D-xylulose 5-phosphate: step 2/6.</text>
</comment>
<evidence type="ECO:0000256" key="5">
    <source>
        <dbReference type="ARBA" id="ARBA00022695"/>
    </source>
</evidence>
<comment type="caution">
    <text evidence="8">The sequence shown here is derived from an EMBL/GenBank/DDBJ whole genome shotgun (WGS) entry which is preliminary data.</text>
</comment>
<comment type="similarity">
    <text evidence="3 7">Belongs to the IspD/TarI cytidylyltransferase family. IspD subfamily.</text>
</comment>
<dbReference type="GO" id="GO:0050518">
    <property type="term" value="F:2-C-methyl-D-erythritol 4-phosphate cytidylyltransferase activity"/>
    <property type="evidence" value="ECO:0007669"/>
    <property type="project" value="UniProtKB-UniRule"/>
</dbReference>
<evidence type="ECO:0000313" key="9">
    <source>
        <dbReference type="Proteomes" id="UP000320791"/>
    </source>
</evidence>
<feature type="site" description="Transition state stabilizer" evidence="7">
    <location>
        <position position="30"/>
    </location>
</feature>
<evidence type="ECO:0000256" key="3">
    <source>
        <dbReference type="ARBA" id="ARBA00009789"/>
    </source>
</evidence>
<dbReference type="EMBL" id="VOHM01000012">
    <property type="protein sequence ID" value="TWT25533.1"/>
    <property type="molecule type" value="Genomic_DNA"/>
</dbReference>
<feature type="site" description="Transition state stabilizer" evidence="7">
    <location>
        <position position="23"/>
    </location>
</feature>
<comment type="catalytic activity">
    <reaction evidence="1 7">
        <text>2-C-methyl-D-erythritol 4-phosphate + CTP + H(+) = 4-CDP-2-C-methyl-D-erythritol + diphosphate</text>
        <dbReference type="Rhea" id="RHEA:13429"/>
        <dbReference type="ChEBI" id="CHEBI:15378"/>
        <dbReference type="ChEBI" id="CHEBI:33019"/>
        <dbReference type="ChEBI" id="CHEBI:37563"/>
        <dbReference type="ChEBI" id="CHEBI:57823"/>
        <dbReference type="ChEBI" id="CHEBI:58262"/>
        <dbReference type="EC" id="2.7.7.60"/>
    </reaction>
</comment>
<dbReference type="SUPFAM" id="SSF53448">
    <property type="entry name" value="Nucleotide-diphospho-sugar transferases"/>
    <property type="match status" value="1"/>
</dbReference>
<keyword evidence="6 7" id="KW-0414">Isoprene biosynthesis</keyword>
<gene>
    <name evidence="7" type="primary">ispD</name>
    <name evidence="8" type="ORF">FRX94_06910</name>
</gene>
<evidence type="ECO:0000256" key="4">
    <source>
        <dbReference type="ARBA" id="ARBA00022679"/>
    </source>
</evidence>
<dbReference type="GO" id="GO:0019288">
    <property type="term" value="P:isopentenyl diphosphate biosynthetic process, methylerythritol 4-phosphate pathway"/>
    <property type="evidence" value="ECO:0007669"/>
    <property type="project" value="UniProtKB-UniRule"/>
</dbReference>
<dbReference type="InterPro" id="IPR029044">
    <property type="entry name" value="Nucleotide-diphossugar_trans"/>
</dbReference>
<evidence type="ECO:0000256" key="7">
    <source>
        <dbReference type="HAMAP-Rule" id="MF_00108"/>
    </source>
</evidence>
<name>A0A5C5UIM4_9CORY</name>
<evidence type="ECO:0000256" key="1">
    <source>
        <dbReference type="ARBA" id="ARBA00001282"/>
    </source>
</evidence>
<keyword evidence="4 7" id="KW-0808">Transferase</keyword>
<comment type="function">
    <text evidence="7">Catalyzes the formation of 4-diphosphocytidyl-2-C-methyl-D-erythritol from CTP and 2-C-methyl-D-erythritol 4-phosphate (MEP).</text>
</comment>
<dbReference type="PROSITE" id="PS01295">
    <property type="entry name" value="ISPD"/>
    <property type="match status" value="1"/>
</dbReference>
<proteinExistence type="inferred from homology"/>
<dbReference type="InterPro" id="IPR018294">
    <property type="entry name" value="ISPD_synthase_CS"/>
</dbReference>
<dbReference type="HAMAP" id="MF_00108">
    <property type="entry name" value="IspD"/>
    <property type="match status" value="1"/>
</dbReference>
<organism evidence="8 9">
    <name type="scientific">Corynebacterium canis</name>
    <dbReference type="NCBI Taxonomy" id="679663"/>
    <lineage>
        <taxon>Bacteria</taxon>
        <taxon>Bacillati</taxon>
        <taxon>Actinomycetota</taxon>
        <taxon>Actinomycetes</taxon>
        <taxon>Mycobacteriales</taxon>
        <taxon>Corynebacteriaceae</taxon>
        <taxon>Corynebacterium</taxon>
    </lineage>
</organism>
<keyword evidence="5 7" id="KW-0548">Nucleotidyltransferase</keyword>